<sequence length="282" mass="30258">MSVRPAQAAPYSAQARTGAVTPAGRRAPALALALARSLALGWTLALAIGADAMAAPAAAAAQANAAVPGVGARTPFQIRCEDSISKTVSVLSAQQNGYTIDNHLSYRSLTVMKGSARGNSVVLGITRTESKVKIGLSGPILQDPVSGYECVAPQIKVSLYYVPVVIYVGREFEPGTCMYQEVLNHELRHLQAYMGHLPKVELVVREALAKRFEAKPLYAPAGTAMSALEHEIDSGWLPFIKAEMQKVEADQALIDTPEEYARLSKVCNGEVQDMVLRGRRIK</sequence>
<dbReference type="EMBL" id="FOTW01000020">
    <property type="protein sequence ID" value="SFM44685.1"/>
    <property type="molecule type" value="Genomic_DNA"/>
</dbReference>
<dbReference type="RefSeq" id="WP_342742535.1">
    <property type="nucleotide sequence ID" value="NZ_FOTW01000020.1"/>
</dbReference>
<accession>A0A1I4QXY4</accession>
<evidence type="ECO:0000313" key="1">
    <source>
        <dbReference type="EMBL" id="SFM44685.1"/>
    </source>
</evidence>
<dbReference type="STRING" id="758825.SAMN02982985_04112"/>
<protein>
    <recommendedName>
        <fullName evidence="3">DUF922 domain-containing protein</fullName>
    </recommendedName>
</protein>
<evidence type="ECO:0008006" key="3">
    <source>
        <dbReference type="Google" id="ProtNLM"/>
    </source>
</evidence>
<evidence type="ECO:0000313" key="2">
    <source>
        <dbReference type="Proteomes" id="UP000199470"/>
    </source>
</evidence>
<organism evidence="1 2">
    <name type="scientific">Rugamonas rubra</name>
    <dbReference type="NCBI Taxonomy" id="758825"/>
    <lineage>
        <taxon>Bacteria</taxon>
        <taxon>Pseudomonadati</taxon>
        <taxon>Pseudomonadota</taxon>
        <taxon>Betaproteobacteria</taxon>
        <taxon>Burkholderiales</taxon>
        <taxon>Oxalobacteraceae</taxon>
        <taxon>Telluria group</taxon>
        <taxon>Rugamonas</taxon>
    </lineage>
</organism>
<name>A0A1I4QXY4_9BURK</name>
<reference evidence="1 2" key="1">
    <citation type="submission" date="2016-10" db="EMBL/GenBank/DDBJ databases">
        <authorList>
            <person name="de Groot N.N."/>
        </authorList>
    </citation>
    <scope>NUCLEOTIDE SEQUENCE [LARGE SCALE GENOMIC DNA]</scope>
    <source>
        <strain evidence="1 2">ATCC 43154</strain>
    </source>
</reference>
<keyword evidence="2" id="KW-1185">Reference proteome</keyword>
<proteinExistence type="predicted"/>
<dbReference type="Proteomes" id="UP000199470">
    <property type="component" value="Unassembled WGS sequence"/>
</dbReference>
<dbReference type="AlphaFoldDB" id="A0A1I4QXY4"/>
<gene>
    <name evidence="1" type="ORF">SAMN02982985_04112</name>
</gene>